<dbReference type="Proteomes" id="UP000184031">
    <property type="component" value="Unassembled WGS sequence"/>
</dbReference>
<evidence type="ECO:0000313" key="1">
    <source>
        <dbReference type="EMBL" id="SFC45938.1"/>
    </source>
</evidence>
<evidence type="ECO:0000313" key="3">
    <source>
        <dbReference type="Proteomes" id="UP000184031"/>
    </source>
</evidence>
<reference evidence="2 3" key="1">
    <citation type="submission" date="2016-11" db="EMBL/GenBank/DDBJ databases">
        <authorList>
            <person name="Varghese N."/>
            <person name="Submissions S."/>
        </authorList>
    </citation>
    <scope>NUCLEOTIDE SEQUENCE [LARGE SCALE GENOMIC DNA]</scope>
    <source>
        <strain evidence="2 3">CGMCC 1.12174</strain>
        <strain evidence="1 4">DSM 26351</strain>
    </source>
</reference>
<sequence>MEYPYWTNNKEMEKILDRKIKMIWDFRGPGAARTAEHYRKHLEEFVTVEELKYDLSGVEHFGPTHSIAFLVVAEFELKEVKDILKPHRGQIYSGEL</sequence>
<dbReference type="STRING" id="1055723.SAMN05216293_2178"/>
<accession>A0A1M6W6A8</accession>
<dbReference type="EMBL" id="FRAT01000005">
    <property type="protein sequence ID" value="SHK89251.1"/>
    <property type="molecule type" value="Genomic_DNA"/>
</dbReference>
<comment type="caution">
    <text evidence="2">The sequence shown here is derived from an EMBL/GenBank/DDBJ whole genome shotgun (WGS) entry which is preliminary data.</text>
</comment>
<name>A0A1M6W6A8_9FLAO</name>
<evidence type="ECO:0000313" key="2">
    <source>
        <dbReference type="EMBL" id="SHK89251.1"/>
    </source>
</evidence>
<evidence type="ECO:0000313" key="4">
    <source>
        <dbReference type="Proteomes" id="UP000198940"/>
    </source>
</evidence>
<dbReference type="AlphaFoldDB" id="A0A1M6W6A8"/>
<organism evidence="2 3">
    <name type="scientific">Flagellimonas taeanensis</name>
    <dbReference type="NCBI Taxonomy" id="1005926"/>
    <lineage>
        <taxon>Bacteria</taxon>
        <taxon>Pseudomonadati</taxon>
        <taxon>Bacteroidota</taxon>
        <taxon>Flavobacteriia</taxon>
        <taxon>Flavobacteriales</taxon>
        <taxon>Flavobacteriaceae</taxon>
        <taxon>Flagellimonas</taxon>
    </lineage>
</organism>
<dbReference type="EMBL" id="FOKU01000011">
    <property type="protein sequence ID" value="SFC45938.1"/>
    <property type="molecule type" value="Genomic_DNA"/>
</dbReference>
<keyword evidence="4" id="KW-1185">Reference proteome</keyword>
<proteinExistence type="predicted"/>
<protein>
    <submittedName>
        <fullName evidence="2">Uncharacterized protein</fullName>
    </submittedName>
</protein>
<dbReference type="Proteomes" id="UP000198940">
    <property type="component" value="Unassembled WGS sequence"/>
</dbReference>
<gene>
    <name evidence="1" type="ORF">SAMN04487891_111131</name>
    <name evidence="2" type="ORF">SAMN05216293_2178</name>
</gene>